<dbReference type="AlphaFoldDB" id="A0AB34JDZ3"/>
<dbReference type="EMBL" id="JBGBPQ010000009">
    <property type="protein sequence ID" value="KAL1519678.1"/>
    <property type="molecule type" value="Genomic_DNA"/>
</dbReference>
<dbReference type="InterPro" id="IPR011042">
    <property type="entry name" value="6-blade_b-propeller_TolB-like"/>
</dbReference>
<keyword evidence="2 5" id="KW-0812">Transmembrane</keyword>
<dbReference type="GO" id="GO:0012505">
    <property type="term" value="C:endomembrane system"/>
    <property type="evidence" value="ECO:0007669"/>
    <property type="project" value="UniProtKB-SubCell"/>
</dbReference>
<accession>A0AB34JDZ3</accession>
<protein>
    <recommendedName>
        <fullName evidence="6">DUF202 domain-containing protein</fullName>
    </recommendedName>
</protein>
<keyword evidence="4 5" id="KW-0472">Membrane</keyword>
<dbReference type="Gene3D" id="2.120.10.30">
    <property type="entry name" value="TolB, C-terminal domain"/>
    <property type="match status" value="1"/>
</dbReference>
<comment type="caution">
    <text evidence="7">The sequence shown here is derived from an EMBL/GenBank/DDBJ whole genome shotgun (WGS) entry which is preliminary data.</text>
</comment>
<evidence type="ECO:0000256" key="1">
    <source>
        <dbReference type="ARBA" id="ARBA00004127"/>
    </source>
</evidence>
<comment type="subcellular location">
    <subcellularLocation>
        <location evidence="1">Endomembrane system</location>
        <topology evidence="1">Multi-pass membrane protein</topology>
    </subcellularLocation>
</comment>
<dbReference type="PANTHER" id="PTHR46140:SF1">
    <property type="entry name" value="VACUOLAR TRANSPORTER CHAPERONE COMPLEX SUBUNIT 4-RELATED"/>
    <property type="match status" value="1"/>
</dbReference>
<feature type="transmembrane region" description="Helical" evidence="5">
    <location>
        <begin position="54"/>
        <end position="73"/>
    </location>
</feature>
<evidence type="ECO:0000256" key="5">
    <source>
        <dbReference type="SAM" id="Phobius"/>
    </source>
</evidence>
<keyword evidence="8" id="KW-1185">Reference proteome</keyword>
<name>A0AB34JDZ3_PRYPA</name>
<keyword evidence="3 5" id="KW-1133">Transmembrane helix</keyword>
<evidence type="ECO:0000256" key="4">
    <source>
        <dbReference type="ARBA" id="ARBA00023136"/>
    </source>
</evidence>
<evidence type="ECO:0000256" key="3">
    <source>
        <dbReference type="ARBA" id="ARBA00022989"/>
    </source>
</evidence>
<evidence type="ECO:0000313" key="8">
    <source>
        <dbReference type="Proteomes" id="UP001515480"/>
    </source>
</evidence>
<dbReference type="InterPro" id="IPR003807">
    <property type="entry name" value="DUF202"/>
</dbReference>
<reference evidence="7 8" key="1">
    <citation type="journal article" date="2024" name="Science">
        <title>Giant polyketide synthase enzymes in the biosynthesis of giant marine polyether toxins.</title>
        <authorList>
            <person name="Fallon T.R."/>
            <person name="Shende V.V."/>
            <person name="Wierzbicki I.H."/>
            <person name="Pendleton A.L."/>
            <person name="Watervoot N.F."/>
            <person name="Auber R.P."/>
            <person name="Gonzalez D.J."/>
            <person name="Wisecaver J.H."/>
            <person name="Moore B.S."/>
        </authorList>
    </citation>
    <scope>NUCLEOTIDE SEQUENCE [LARGE SCALE GENOMIC DNA]</scope>
    <source>
        <strain evidence="7 8">12B1</strain>
    </source>
</reference>
<organism evidence="7 8">
    <name type="scientific">Prymnesium parvum</name>
    <name type="common">Toxic golden alga</name>
    <dbReference type="NCBI Taxonomy" id="97485"/>
    <lineage>
        <taxon>Eukaryota</taxon>
        <taxon>Haptista</taxon>
        <taxon>Haptophyta</taxon>
        <taxon>Prymnesiophyceae</taxon>
        <taxon>Prymnesiales</taxon>
        <taxon>Prymnesiaceae</taxon>
        <taxon>Prymnesium</taxon>
    </lineage>
</organism>
<evidence type="ECO:0000313" key="7">
    <source>
        <dbReference type="EMBL" id="KAL1519678.1"/>
    </source>
</evidence>
<evidence type="ECO:0000259" key="6">
    <source>
        <dbReference type="Pfam" id="PF02656"/>
    </source>
</evidence>
<dbReference type="PANTHER" id="PTHR46140">
    <property type="entry name" value="VACUOLAR TRANSPORTER CHAPERONE 1-RELATED"/>
    <property type="match status" value="1"/>
</dbReference>
<proteinExistence type="predicted"/>
<gene>
    <name evidence="7" type="ORF">AB1Y20_023188</name>
</gene>
<dbReference type="Pfam" id="PF02656">
    <property type="entry name" value="DUF202"/>
    <property type="match status" value="1"/>
</dbReference>
<feature type="transmembrane region" description="Helical" evidence="5">
    <location>
        <begin position="94"/>
        <end position="115"/>
    </location>
</feature>
<evidence type="ECO:0000256" key="2">
    <source>
        <dbReference type="ARBA" id="ARBA00022692"/>
    </source>
</evidence>
<sequence>MPMNPKAWKAEIKFFMANERTLMSWLRVATTIGIGGLVSSMASGTGGKSATFTHGWSGALIALAAVIIVYAYSMHNFRTSQVRARHMGSFHEPLAPAAIAIAIACVLAFNMQYLLRQPAVGCLELPLVVYRNATPPFFYVSFHGTAHLRHDCSAGIGGIHRFTPEGHYAGMATNQLEAQMLHPRGMVRHDGMLFVADSWLGDSSVAAFGPCVGASSRQYLGRIRPTGNLSLVFSHPYGLANSGDNWLFLSTQNGGAVIAIDIHTSRMYIDHVVVPPTVIVSDDQSGPLRGLAVDNAGCKHVADKRDNKLIHICPGQERMTKTKIYKPIALFYEPKRDLLFVSSLRGVGEVVVFDLKENASLKGSLTEVQSFTYEGHNHFTGMHVSETSLFVLEQKRRAFMRFSLATGAMESFLFKDLPDMPEGLLYVEEAC</sequence>
<dbReference type="SUPFAM" id="SSF63829">
    <property type="entry name" value="Calcium-dependent phosphotriesterase"/>
    <property type="match status" value="1"/>
</dbReference>
<dbReference type="InterPro" id="IPR051572">
    <property type="entry name" value="VTC_Complex_Subunit"/>
</dbReference>
<feature type="domain" description="DUF202" evidence="6">
    <location>
        <begin position="13"/>
        <end position="77"/>
    </location>
</feature>
<dbReference type="Proteomes" id="UP001515480">
    <property type="component" value="Unassembled WGS sequence"/>
</dbReference>